<evidence type="ECO:0000313" key="1">
    <source>
        <dbReference type="EMBL" id="ABM77989.1"/>
    </source>
</evidence>
<dbReference type="Proteomes" id="UP000002274">
    <property type="component" value="Chromosome"/>
</dbReference>
<dbReference type="RefSeq" id="WP_011825887.1">
    <property type="nucleotide sequence ID" value="NC_008820.1"/>
</dbReference>
<name>A2C929_PROM3</name>
<dbReference type="STRING" id="59922.P9303_12401"/>
<proteinExistence type="predicted"/>
<dbReference type="EMBL" id="CP000554">
    <property type="protein sequence ID" value="ABM77989.1"/>
    <property type="molecule type" value="Genomic_DNA"/>
</dbReference>
<organism evidence="1 2">
    <name type="scientific">Prochlorococcus marinus (strain MIT 9303)</name>
    <dbReference type="NCBI Taxonomy" id="59922"/>
    <lineage>
        <taxon>Bacteria</taxon>
        <taxon>Bacillati</taxon>
        <taxon>Cyanobacteriota</taxon>
        <taxon>Cyanophyceae</taxon>
        <taxon>Synechococcales</taxon>
        <taxon>Prochlorococcaceae</taxon>
        <taxon>Prochlorococcus</taxon>
    </lineage>
</organism>
<protein>
    <submittedName>
        <fullName evidence="1">Uncharacterized protein</fullName>
    </submittedName>
</protein>
<gene>
    <name evidence="1" type="ordered locus">P9303_12401</name>
</gene>
<reference evidence="1 2" key="1">
    <citation type="journal article" date="2007" name="PLoS Genet.">
        <title>Patterns and implications of gene gain and loss in the evolution of Prochlorococcus.</title>
        <authorList>
            <person name="Kettler G.C."/>
            <person name="Martiny A.C."/>
            <person name="Huang K."/>
            <person name="Zucker J."/>
            <person name="Coleman M.L."/>
            <person name="Rodrigue S."/>
            <person name="Chen F."/>
            <person name="Lapidus A."/>
            <person name="Ferriera S."/>
            <person name="Johnson J."/>
            <person name="Steglich C."/>
            <person name="Church G.M."/>
            <person name="Richardson P."/>
            <person name="Chisholm S.W."/>
        </authorList>
    </citation>
    <scope>NUCLEOTIDE SEQUENCE [LARGE SCALE GENOMIC DNA]</scope>
    <source>
        <strain evidence="1 2">MIT 9303</strain>
    </source>
</reference>
<dbReference type="KEGG" id="pmf:P9303_12401"/>
<sequence length="103" mass="11481">MRPCWNDADQDAASNRFGISEVARLSGLPFVDFESDSNARKGMDLAPPQLPVTVLPLCFGSYPGIAMRHAIRQASFFLRPRISQGFVHALQRSWPKRAAQACY</sequence>
<evidence type="ECO:0000313" key="2">
    <source>
        <dbReference type="Proteomes" id="UP000002274"/>
    </source>
</evidence>
<dbReference type="HOGENOM" id="CLU_2539853_0_0_3"/>
<dbReference type="AlphaFoldDB" id="A2C929"/>
<dbReference type="BioCyc" id="PMAR59922:G1G80-1079-MONOMER"/>
<accession>A2C929</accession>